<proteinExistence type="predicted"/>
<name>A0A0C1R4Y3_9CYAN</name>
<sequence length="61" mass="6380">MESIPRLEAGNKTTSQSVFFPHWDAPVGFRSSNATSLNGGLKGPHEVGLGGNPQAATSLRT</sequence>
<comment type="caution">
    <text evidence="2">The sequence shown here is derived from an EMBL/GenBank/DDBJ whole genome shotgun (WGS) entry which is preliminary data.</text>
</comment>
<dbReference type="AlphaFoldDB" id="A0A0C1R4Y3"/>
<organism evidence="2">
    <name type="scientific">Tolypothrix bouteillei VB521301</name>
    <dbReference type="NCBI Taxonomy" id="1479485"/>
    <lineage>
        <taxon>Bacteria</taxon>
        <taxon>Bacillati</taxon>
        <taxon>Cyanobacteriota</taxon>
        <taxon>Cyanophyceae</taxon>
        <taxon>Nostocales</taxon>
        <taxon>Tolypothrichaceae</taxon>
        <taxon>Tolypothrix</taxon>
    </lineage>
</organism>
<dbReference type="EMBL" id="JHEG02000026">
    <property type="protein sequence ID" value="KIE12614.1"/>
    <property type="molecule type" value="Genomic_DNA"/>
</dbReference>
<protein>
    <submittedName>
        <fullName evidence="2">Uncharacterized protein</fullName>
    </submittedName>
</protein>
<accession>A0A0C1R4Y3</accession>
<evidence type="ECO:0000313" key="2">
    <source>
        <dbReference type="EMBL" id="KIE12614.1"/>
    </source>
</evidence>
<feature type="region of interest" description="Disordered" evidence="1">
    <location>
        <begin position="36"/>
        <end position="61"/>
    </location>
</feature>
<reference evidence="2" key="1">
    <citation type="journal article" date="2015" name="Genome Announc.">
        <title>Draft Genome Sequence of Tolypothrix boutellei Strain VB521301.</title>
        <authorList>
            <person name="Chandrababunaidu M.M."/>
            <person name="Singh D."/>
            <person name="Sen D."/>
            <person name="Bhan S."/>
            <person name="Das S."/>
            <person name="Gupta A."/>
            <person name="Adhikary S.P."/>
            <person name="Tripathy S."/>
        </authorList>
    </citation>
    <scope>NUCLEOTIDE SEQUENCE</scope>
    <source>
        <strain evidence="2">VB521301</strain>
    </source>
</reference>
<evidence type="ECO:0000256" key="1">
    <source>
        <dbReference type="SAM" id="MobiDB-lite"/>
    </source>
</evidence>
<gene>
    <name evidence="2" type="ORF">DA73_0208920</name>
</gene>